<dbReference type="Proteomes" id="UP000604243">
    <property type="component" value="Unassembled WGS sequence"/>
</dbReference>
<sequence>MARRARSRLDDVLDAWACWLAQGEGAQLIGSSQLGRLMDGALPGSGGSADVVCMAAFPIEERVEAAVIGIAREDLLTADVLRLEYNAAFERVCDRRGIARYEPSRAEQVHKALLLDVSVRTYKRRLASARELIEQRVLA</sequence>
<comment type="caution">
    <text evidence="1">The sequence shown here is derived from an EMBL/GenBank/DDBJ whole genome shotgun (WGS) entry which is preliminary data.</text>
</comment>
<name>A0ABQ3FQS9_9GAMM</name>
<evidence type="ECO:0000313" key="2">
    <source>
        <dbReference type="Proteomes" id="UP000604243"/>
    </source>
</evidence>
<gene>
    <name evidence="1" type="ORF">GCM10010082_31540</name>
</gene>
<accession>A0ABQ3FQS9</accession>
<proteinExistence type="predicted"/>
<keyword evidence="2" id="KW-1185">Reference proteome</keyword>
<protein>
    <submittedName>
        <fullName evidence="1">Uncharacterized protein</fullName>
    </submittedName>
</protein>
<dbReference type="RefSeq" id="WP_189520024.1">
    <property type="nucleotide sequence ID" value="NZ_BMZM01000006.1"/>
</dbReference>
<reference evidence="2" key="1">
    <citation type="journal article" date="2019" name="Int. J. Syst. Evol. Microbiol.">
        <title>The Global Catalogue of Microorganisms (GCM) 10K type strain sequencing project: providing services to taxonomists for standard genome sequencing and annotation.</title>
        <authorList>
            <consortium name="The Broad Institute Genomics Platform"/>
            <consortium name="The Broad Institute Genome Sequencing Center for Infectious Disease"/>
            <person name="Wu L."/>
            <person name="Ma J."/>
        </authorList>
    </citation>
    <scope>NUCLEOTIDE SEQUENCE [LARGE SCALE GENOMIC DNA]</scope>
    <source>
        <strain evidence="2">KCTC 42082</strain>
    </source>
</reference>
<evidence type="ECO:0000313" key="1">
    <source>
        <dbReference type="EMBL" id="GHC34553.1"/>
    </source>
</evidence>
<dbReference type="EMBL" id="BMZM01000006">
    <property type="protein sequence ID" value="GHC34553.1"/>
    <property type="molecule type" value="Genomic_DNA"/>
</dbReference>
<organism evidence="1 2">
    <name type="scientific">Kushneria pakistanensis</name>
    <dbReference type="NCBI Taxonomy" id="1508770"/>
    <lineage>
        <taxon>Bacteria</taxon>
        <taxon>Pseudomonadati</taxon>
        <taxon>Pseudomonadota</taxon>
        <taxon>Gammaproteobacteria</taxon>
        <taxon>Oceanospirillales</taxon>
        <taxon>Halomonadaceae</taxon>
        <taxon>Kushneria</taxon>
    </lineage>
</organism>